<dbReference type="GO" id="GO:0016760">
    <property type="term" value="F:cellulose synthase (UDP-forming) activity"/>
    <property type="evidence" value="ECO:0007669"/>
    <property type="project" value="InterPro"/>
</dbReference>
<dbReference type="PANTHER" id="PTHR43867:SF2">
    <property type="entry name" value="CELLULOSE SYNTHASE CATALYTIC SUBUNIT A [UDP-FORMING]"/>
    <property type="match status" value="1"/>
</dbReference>
<evidence type="ECO:0000256" key="7">
    <source>
        <dbReference type="PIRSR" id="PIRSR605150-3"/>
    </source>
</evidence>
<evidence type="ECO:0000256" key="8">
    <source>
        <dbReference type="SAM" id="Phobius"/>
    </source>
</evidence>
<feature type="transmembrane region" description="Helical" evidence="8">
    <location>
        <begin position="473"/>
        <end position="494"/>
    </location>
</feature>
<dbReference type="InterPro" id="IPR050321">
    <property type="entry name" value="Glycosyltr_2/OpgH_subfam"/>
</dbReference>
<keyword evidence="6 8" id="KW-0472">Membrane</keyword>
<accession>A0A0U3PAJ2</accession>
<evidence type="ECO:0000256" key="2">
    <source>
        <dbReference type="ARBA" id="ARBA00022676"/>
    </source>
</evidence>
<dbReference type="CDD" id="cd06421">
    <property type="entry name" value="CESA_CelA_like"/>
    <property type="match status" value="1"/>
</dbReference>
<organism evidence="9">
    <name type="scientific">Pseudarthrobacter sulfonivorans</name>
    <dbReference type="NCBI Taxonomy" id="121292"/>
    <lineage>
        <taxon>Bacteria</taxon>
        <taxon>Bacillati</taxon>
        <taxon>Actinomycetota</taxon>
        <taxon>Actinomycetes</taxon>
        <taxon>Micrococcales</taxon>
        <taxon>Micrococcaceae</taxon>
        <taxon>Pseudarthrobacter</taxon>
    </lineage>
</organism>
<evidence type="ECO:0000256" key="6">
    <source>
        <dbReference type="ARBA" id="ARBA00023136"/>
    </source>
</evidence>
<dbReference type="Proteomes" id="UP000065151">
    <property type="component" value="Chromosome"/>
</dbReference>
<sequence length="650" mass="72090">MNHQFVVRVLTSLTLILGVNYIVWRWLFSVNWSAAWISVPLVMVETYSLIDAFLFGLTMWKLRVREVPPSPPEGLTVDVFITTYNEPIDLVMTTAVAASRISYSHKTWILDDGARPAMKRAAQEAGIGYITRSPDWENHRRHAKAGNLNNALAATQGEFLLILDADQIPEPGIVDSMLGHFTNEKVALVQTPQWFHNVTDDDILGSQAPLFYGPIQQGKDGWNAAFFCGSNAMIRREALMQIGITGYVEGVRNSVQQTLKAADKVITRARTDHGSAGRQVDRALRNISSAVRTARQELEHNRPVAAVTYNFQRTVDVAARSIVSADIAAIQADLDEIARLSGDGRTVGFIDDAAIDRLARRDWSPIGAIRSVRKMVQALDVDRSDEALPVMPMATNSVTEDMATCMRLHAQGWESVYHHEILAKGLAPEDLRTMLTQRLRWAQGTMQVFLRENPLLQSGLAWGQRLMYFSTMWSYLSGFAAVVYIAAPIIFLCFGTMPVDAFSIDFFARLIPFLVVNQLLFFVAARGRKTWRGQQYSVALFPIWIKACTTAAGNVLFGRDLGFAVTPKTRQGDGPPWSLIRPQLVAITALVVAAITGLIRMFTGVGAPAGTLVNVAWVVFDLLILSVIIRASLYKGYTPTEEVEKDGTTR</sequence>
<feature type="transmembrane region" description="Helical" evidence="8">
    <location>
        <begin position="7"/>
        <end position="28"/>
    </location>
</feature>
<evidence type="ECO:0000256" key="5">
    <source>
        <dbReference type="ARBA" id="ARBA00022989"/>
    </source>
</evidence>
<feature type="transmembrane region" description="Helical" evidence="8">
    <location>
        <begin position="609"/>
        <end position="629"/>
    </location>
</feature>
<dbReference type="GO" id="GO:0005886">
    <property type="term" value="C:plasma membrane"/>
    <property type="evidence" value="ECO:0007669"/>
    <property type="project" value="TreeGrafter"/>
</dbReference>
<feature type="transmembrane region" description="Helical" evidence="8">
    <location>
        <begin position="34"/>
        <end position="57"/>
    </location>
</feature>
<evidence type="ECO:0000313" key="10">
    <source>
        <dbReference type="Proteomes" id="UP000065151"/>
    </source>
</evidence>
<keyword evidence="3" id="KW-0808">Transferase</keyword>
<protein>
    <submittedName>
        <fullName evidence="9">Cellulose synthase</fullName>
    </submittedName>
</protein>
<evidence type="ECO:0000256" key="4">
    <source>
        <dbReference type="ARBA" id="ARBA00022692"/>
    </source>
</evidence>
<keyword evidence="4 8" id="KW-0812">Transmembrane</keyword>
<reference evidence="9 10" key="1">
    <citation type="submission" date="2015-12" db="EMBL/GenBank/DDBJ databases">
        <authorList>
            <person name="Shamseldin A."/>
            <person name="Moawad H."/>
            <person name="Abd El-Rahim W.M."/>
            <person name="Sadowsky M.J."/>
        </authorList>
    </citation>
    <scope>NUCLEOTIDE SEQUENCE [LARGE SCALE GENOMIC DNA]</scope>
    <source>
        <strain evidence="9 10">Ar51</strain>
    </source>
</reference>
<dbReference type="AlphaFoldDB" id="A0A0U3PAJ2"/>
<dbReference type="RefSeq" id="WP_058931549.1">
    <property type="nucleotide sequence ID" value="NZ_CP013747.1"/>
</dbReference>
<keyword evidence="5 8" id="KW-1133">Transmembrane helix</keyword>
<dbReference type="KEGG" id="psul:AU252_15815"/>
<dbReference type="InterPro" id="IPR029044">
    <property type="entry name" value="Nucleotide-diphossugar_trans"/>
</dbReference>
<dbReference type="EMBL" id="CP013747">
    <property type="protein sequence ID" value="ALV42432.1"/>
    <property type="molecule type" value="Genomic_DNA"/>
</dbReference>
<dbReference type="PANTHER" id="PTHR43867">
    <property type="entry name" value="CELLULOSE SYNTHASE CATALYTIC SUBUNIT A [UDP-FORMING]"/>
    <property type="match status" value="1"/>
</dbReference>
<feature type="binding site" evidence="7">
    <location>
        <position position="164"/>
    </location>
    <ligand>
        <name>Mn(2+)</name>
        <dbReference type="ChEBI" id="CHEBI:29035"/>
    </ligand>
</feature>
<feature type="transmembrane region" description="Helical" evidence="8">
    <location>
        <begin position="506"/>
        <end position="525"/>
    </location>
</feature>
<dbReference type="Pfam" id="PF03552">
    <property type="entry name" value="Cellulose_synt"/>
    <property type="match status" value="1"/>
</dbReference>
<gene>
    <name evidence="9" type="ORF">AU252_15815</name>
</gene>
<keyword evidence="2" id="KW-0328">Glycosyltransferase</keyword>
<evidence type="ECO:0000313" key="9">
    <source>
        <dbReference type="EMBL" id="ALV42432.1"/>
    </source>
</evidence>
<dbReference type="GO" id="GO:0030244">
    <property type="term" value="P:cellulose biosynthetic process"/>
    <property type="evidence" value="ECO:0007669"/>
    <property type="project" value="InterPro"/>
</dbReference>
<dbReference type="InterPro" id="IPR005150">
    <property type="entry name" value="Cellulose_synth"/>
</dbReference>
<feature type="binding site" evidence="7">
    <location>
        <position position="144"/>
    </location>
    <ligand>
        <name>Mn(2+)</name>
        <dbReference type="ChEBI" id="CHEBI:29035"/>
    </ligand>
</feature>
<dbReference type="GO" id="GO:0012505">
    <property type="term" value="C:endomembrane system"/>
    <property type="evidence" value="ECO:0007669"/>
    <property type="project" value="UniProtKB-SubCell"/>
</dbReference>
<evidence type="ECO:0000256" key="1">
    <source>
        <dbReference type="ARBA" id="ARBA00004127"/>
    </source>
</evidence>
<comment type="subcellular location">
    <subcellularLocation>
        <location evidence="1">Endomembrane system</location>
        <topology evidence="1">Multi-pass membrane protein</topology>
    </subcellularLocation>
</comment>
<evidence type="ECO:0000256" key="3">
    <source>
        <dbReference type="ARBA" id="ARBA00022679"/>
    </source>
</evidence>
<proteinExistence type="predicted"/>
<dbReference type="STRING" id="121292.AU252_15815"/>
<feature type="transmembrane region" description="Helical" evidence="8">
    <location>
        <begin position="584"/>
        <end position="603"/>
    </location>
</feature>
<dbReference type="Gene3D" id="3.90.550.10">
    <property type="entry name" value="Spore Coat Polysaccharide Biosynthesis Protein SpsA, Chain A"/>
    <property type="match status" value="2"/>
</dbReference>
<name>A0A0U3PAJ2_9MICC</name>
<dbReference type="SUPFAM" id="SSF53448">
    <property type="entry name" value="Nucleotide-diphospho-sugar transferases"/>
    <property type="match status" value="2"/>
</dbReference>